<gene>
    <name evidence="2" type="ORF">X970_23775</name>
</gene>
<dbReference type="PATRIC" id="fig|1435058.3.peg.4624"/>
<dbReference type="KEGG" id="pmot:X970_23775"/>
<dbReference type="AlphaFoldDB" id="V9V8Z6"/>
<dbReference type="InterPro" id="IPR009199">
    <property type="entry name" value="PhoPQ-act_pathogen-rel_PqaA"/>
</dbReference>
<evidence type="ECO:0000313" key="3">
    <source>
        <dbReference type="Proteomes" id="UP000018660"/>
    </source>
</evidence>
<accession>V9V8Z6</accession>
<name>V9V8Z6_9PSED</name>
<protein>
    <submittedName>
        <fullName evidence="2">PhoPQ-activated pathogenicity protein</fullName>
    </submittedName>
</protein>
<dbReference type="PROSITE" id="PS51257">
    <property type="entry name" value="PROKAR_LIPOPROTEIN"/>
    <property type="match status" value="1"/>
</dbReference>
<dbReference type="Proteomes" id="UP000018660">
    <property type="component" value="Chromosome"/>
</dbReference>
<dbReference type="InterPro" id="IPR029058">
    <property type="entry name" value="AB_hydrolase_fold"/>
</dbReference>
<evidence type="ECO:0000313" key="2">
    <source>
        <dbReference type="EMBL" id="AHC90295.1"/>
    </source>
</evidence>
<dbReference type="EMBL" id="CP006979">
    <property type="protein sequence ID" value="AHC90295.1"/>
    <property type="molecule type" value="Genomic_DNA"/>
</dbReference>
<dbReference type="HOGENOM" id="CLU_036488_0_0_6"/>
<reference evidence="2 3" key="1">
    <citation type="submission" date="2013-12" db="EMBL/GenBank/DDBJ databases">
        <title>Complete Genomes of Pseudomonas monteilii SB3078 and SB3101, two Benzene, Toluene and Ethylbenzene Degrading Bacteria used for Bioaugmentation.</title>
        <authorList>
            <person name="Dueholm M.S."/>
            <person name="Albertsen M."/>
            <person name="D'Imperio S."/>
            <person name="Tale V.P."/>
            <person name="Lewis D."/>
            <person name="Nilsen P.H."/>
            <person name="Nielsen J.L."/>
        </authorList>
    </citation>
    <scope>NUCLEOTIDE SEQUENCE [LARGE SCALE GENOMIC DNA]</scope>
    <source>
        <strain evidence="2 3">SB3101</strain>
    </source>
</reference>
<sequence>MKCFLEAGSMHMNYRLALAIPCLMAGLQACTLQDCASLRPQDVVQCHIGKVRQAPLEAVLLEQASEPGYAFRRLQMVSQVWEPAPVVEPRRWEHDVELHIPHNAVPGKALLVVNNGVRFGPAQTPDYTREALREVALKARMAVVMISDVPNQYVTFNDNEKPLREDDAVAHTWAHALRGAAPELPLHVPMAAAASRAMDLAEQELAGQGLTVDRFIITGASKRGWSAWLTALADERVMAIVPSVIDVADTSDMLAGLRKRYGGHWPLALGSYQQAGVLQQLGTPAFERLMAMMDPMQYLNEKRQRLAIPKYLVSASGDDFFAPDPVTDYQQRLPGQTSLRVLPNSDHGGVRQAVVSTLVPAVTRLRDGTPLPSVQVSASGYAGQMSVDFSEPPVAVKVWTASNSQDRDFRFACGVRYQSETLAPMQSFTLQRTPPAVGWQAQFVEAKFADGFIATSPVSVLPQTYPEHPPAEQGGACRSFPSGGK</sequence>
<proteinExistence type="predicted"/>
<dbReference type="SUPFAM" id="SSF53474">
    <property type="entry name" value="alpha/beta-Hydrolases"/>
    <property type="match status" value="1"/>
</dbReference>
<dbReference type="Gene3D" id="3.40.50.1820">
    <property type="entry name" value="alpha/beta hydrolase"/>
    <property type="match status" value="1"/>
</dbReference>
<dbReference type="PIRSF" id="PIRSF014728">
    <property type="entry name" value="PqaA"/>
    <property type="match status" value="1"/>
</dbReference>
<dbReference type="PANTHER" id="PTHR31497">
    <property type="entry name" value="AUTOCRINE PROLIFERATION REPRESSOR PROTEIN A"/>
    <property type="match status" value="1"/>
</dbReference>
<dbReference type="PANTHER" id="PTHR31497:SF0">
    <property type="entry name" value="AUTOCRINE PROLIFERATION REPRESSOR PROTEIN A"/>
    <property type="match status" value="1"/>
</dbReference>
<evidence type="ECO:0000256" key="1">
    <source>
        <dbReference type="SAM" id="MobiDB-lite"/>
    </source>
</evidence>
<organism evidence="2 3">
    <name type="scientific">Pseudomonas monteilii SB3101</name>
    <dbReference type="NCBI Taxonomy" id="1435058"/>
    <lineage>
        <taxon>Bacteria</taxon>
        <taxon>Pseudomonadati</taxon>
        <taxon>Pseudomonadota</taxon>
        <taxon>Gammaproteobacteria</taxon>
        <taxon>Pseudomonadales</taxon>
        <taxon>Pseudomonadaceae</taxon>
        <taxon>Pseudomonas</taxon>
    </lineage>
</organism>
<dbReference type="Pfam" id="PF10142">
    <property type="entry name" value="PhoPQ_related"/>
    <property type="match status" value="1"/>
</dbReference>
<feature type="region of interest" description="Disordered" evidence="1">
    <location>
        <begin position="463"/>
        <end position="485"/>
    </location>
</feature>